<dbReference type="Pfam" id="PF03015">
    <property type="entry name" value="Sterile"/>
    <property type="match status" value="1"/>
</dbReference>
<evidence type="ECO:0000256" key="7">
    <source>
        <dbReference type="ARBA" id="ARBA00023136"/>
    </source>
</evidence>
<accession>A0A8T0FXI6</accession>
<evidence type="ECO:0000256" key="5">
    <source>
        <dbReference type="ARBA" id="ARBA00022989"/>
    </source>
</evidence>
<dbReference type="GO" id="GO:0005777">
    <property type="term" value="C:peroxisome"/>
    <property type="evidence" value="ECO:0007669"/>
    <property type="project" value="TreeGrafter"/>
</dbReference>
<dbReference type="Proteomes" id="UP000807504">
    <property type="component" value="Unassembled WGS sequence"/>
</dbReference>
<keyword evidence="7 9" id="KW-0472">Membrane</keyword>
<evidence type="ECO:0000256" key="1">
    <source>
        <dbReference type="ARBA" id="ARBA00004141"/>
    </source>
</evidence>
<keyword evidence="9" id="KW-0521">NADP</keyword>
<keyword evidence="3 9" id="KW-0444">Lipid biosynthesis</keyword>
<keyword evidence="5 9" id="KW-1133">Transmembrane helix</keyword>
<keyword evidence="13" id="KW-1185">Reference proteome</keyword>
<dbReference type="CDD" id="cd09071">
    <property type="entry name" value="FAR_C"/>
    <property type="match status" value="1"/>
</dbReference>
<dbReference type="PANTHER" id="PTHR11011:SF45">
    <property type="entry name" value="FATTY ACYL-COA REDUCTASE CG8306-RELATED"/>
    <property type="match status" value="1"/>
</dbReference>
<evidence type="ECO:0000256" key="6">
    <source>
        <dbReference type="ARBA" id="ARBA00023098"/>
    </source>
</evidence>
<dbReference type="InterPro" id="IPR026055">
    <property type="entry name" value="FAR"/>
</dbReference>
<evidence type="ECO:0000256" key="9">
    <source>
        <dbReference type="RuleBase" id="RU363097"/>
    </source>
</evidence>
<protein>
    <recommendedName>
        <fullName evidence="9">Fatty acyl-CoA reductase</fullName>
        <ecNumber evidence="9">1.2.1.84</ecNumber>
    </recommendedName>
</protein>
<dbReference type="GO" id="GO:0016020">
    <property type="term" value="C:membrane"/>
    <property type="evidence" value="ECO:0007669"/>
    <property type="project" value="UniProtKB-SubCell"/>
</dbReference>
<feature type="transmembrane region" description="Helical" evidence="9">
    <location>
        <begin position="483"/>
        <end position="503"/>
    </location>
</feature>
<dbReference type="Gene3D" id="3.40.50.720">
    <property type="entry name" value="NAD(P)-binding Rossmann-like Domain"/>
    <property type="match status" value="1"/>
</dbReference>
<dbReference type="InterPro" id="IPR036291">
    <property type="entry name" value="NAD(P)-bd_dom_sf"/>
</dbReference>
<comment type="catalytic activity">
    <reaction evidence="8 9">
        <text>a long-chain fatty acyl-CoA + 2 NADPH + 2 H(+) = a long-chain primary fatty alcohol + 2 NADP(+) + CoA</text>
        <dbReference type="Rhea" id="RHEA:52716"/>
        <dbReference type="ChEBI" id="CHEBI:15378"/>
        <dbReference type="ChEBI" id="CHEBI:57287"/>
        <dbReference type="ChEBI" id="CHEBI:57783"/>
        <dbReference type="ChEBI" id="CHEBI:58349"/>
        <dbReference type="ChEBI" id="CHEBI:77396"/>
        <dbReference type="ChEBI" id="CHEBI:83139"/>
        <dbReference type="EC" id="1.2.1.84"/>
    </reaction>
</comment>
<dbReference type="GO" id="GO:0102965">
    <property type="term" value="F:alcohol-forming long-chain fatty acyl-CoA reductase activity"/>
    <property type="evidence" value="ECO:0007669"/>
    <property type="project" value="UniProtKB-EC"/>
</dbReference>
<dbReference type="InterPro" id="IPR013120">
    <property type="entry name" value="FAR_NAD-bd"/>
</dbReference>
<dbReference type="AlphaFoldDB" id="A0A8T0FXI6"/>
<feature type="domain" description="Thioester reductase (TE)" evidence="11">
    <location>
        <begin position="25"/>
        <end position="296"/>
    </location>
</feature>
<comment type="function">
    <text evidence="9">Catalyzes the reduction of fatty acyl-CoA to fatty alcohols.</text>
</comment>
<sequence length="504" mass="58079">MLELNVDDDHLPRVADFYHGKTVFITGATGFVGSVILELLLRCCPGIEAIYILIRPRKDKKPDDRKEQIFNKKIFDRLKEENKELLNKVHVISGDIKQPNLGMSKEDIQLLIEKTSVVFHCAANIQLTNPLNIMLTLIFLSLNSIIELCRKMKKLEALVYTSTAYSNCNRPTNLIKEEIYRMPFPAEKFLIALKNNDNEKLQEMAAFCKPDWPNTYTFSKSMAENLIADTASDLPVAIIRPSIVMSTLKNPVPGYLEGHSGIAALSFWCGKGVIKVLHGDKNSKMNLVPVDIVANAHILVACYIGTKRCASPPVFNCTASEKLHIKIGEYIEILNNMFLEFPLPQAFSEYVGCSIHSNKYLYYIARMYHHQLPAFVLDVILKISGKKPKLCSLYSFFDLVVEPLHYFMSATFNFERNNVQALDKLIHPEDRKDLSLDFEDVTFQDMASKLPQSTLYFDWKLDKKSPSERQRIKYRRHMMITSIRWTFVIFLFIFISWIFYMVFY</sequence>
<evidence type="ECO:0000256" key="2">
    <source>
        <dbReference type="ARBA" id="ARBA00005928"/>
    </source>
</evidence>
<keyword evidence="6 9" id="KW-0443">Lipid metabolism</keyword>
<dbReference type="FunFam" id="3.40.50.720:FF:000143">
    <property type="entry name" value="Fatty acyl-CoA reductase"/>
    <property type="match status" value="1"/>
</dbReference>
<comment type="similarity">
    <text evidence="2 9">Belongs to the fatty acyl-CoA reductase family.</text>
</comment>
<dbReference type="GO" id="GO:0035336">
    <property type="term" value="P:long-chain fatty-acyl-CoA metabolic process"/>
    <property type="evidence" value="ECO:0007669"/>
    <property type="project" value="TreeGrafter"/>
</dbReference>
<dbReference type="InterPro" id="IPR033640">
    <property type="entry name" value="FAR_C"/>
</dbReference>
<dbReference type="OMA" id="SCHERLN"/>
<evidence type="ECO:0000313" key="12">
    <source>
        <dbReference type="EMBL" id="KAF8794359.1"/>
    </source>
</evidence>
<evidence type="ECO:0000259" key="10">
    <source>
        <dbReference type="Pfam" id="PF03015"/>
    </source>
</evidence>
<dbReference type="GO" id="GO:0080019">
    <property type="term" value="F:alcohol-forming very long-chain fatty acyl-CoA reductase activity"/>
    <property type="evidence" value="ECO:0007669"/>
    <property type="project" value="InterPro"/>
</dbReference>
<keyword evidence="9" id="KW-0560">Oxidoreductase</keyword>
<feature type="domain" description="Fatty acyl-CoA reductase C-terminal" evidence="10">
    <location>
        <begin position="370"/>
        <end position="445"/>
    </location>
</feature>
<evidence type="ECO:0000256" key="3">
    <source>
        <dbReference type="ARBA" id="ARBA00022516"/>
    </source>
</evidence>
<gene>
    <name evidence="12" type="ORF">HNY73_002348</name>
</gene>
<comment type="caution">
    <text evidence="12">The sequence shown here is derived from an EMBL/GenBank/DDBJ whole genome shotgun (WGS) entry which is preliminary data.</text>
</comment>
<reference evidence="12" key="1">
    <citation type="journal article" date="2020" name="bioRxiv">
        <title>Chromosome-level reference genome of the European wasp spider Argiope bruennichi: a resource for studies on range expansion and evolutionary adaptation.</title>
        <authorList>
            <person name="Sheffer M.M."/>
            <person name="Hoppe A."/>
            <person name="Krehenwinkel H."/>
            <person name="Uhl G."/>
            <person name="Kuss A.W."/>
            <person name="Jensen L."/>
            <person name="Jensen C."/>
            <person name="Gillespie R.G."/>
            <person name="Hoff K.J."/>
            <person name="Prost S."/>
        </authorList>
    </citation>
    <scope>NUCLEOTIDE SEQUENCE</scope>
</reference>
<dbReference type="OrthoDB" id="429813at2759"/>
<evidence type="ECO:0000256" key="8">
    <source>
        <dbReference type="ARBA" id="ARBA00052530"/>
    </source>
</evidence>
<name>A0A8T0FXI6_ARGBR</name>
<dbReference type="SUPFAM" id="SSF51735">
    <property type="entry name" value="NAD(P)-binding Rossmann-fold domains"/>
    <property type="match status" value="1"/>
</dbReference>
<evidence type="ECO:0000313" key="13">
    <source>
        <dbReference type="Proteomes" id="UP000807504"/>
    </source>
</evidence>
<reference evidence="12" key="2">
    <citation type="submission" date="2020-06" db="EMBL/GenBank/DDBJ databases">
        <authorList>
            <person name="Sheffer M."/>
        </authorList>
    </citation>
    <scope>NUCLEOTIDE SEQUENCE</scope>
</reference>
<dbReference type="EMBL" id="JABXBU010000002">
    <property type="protein sequence ID" value="KAF8794359.1"/>
    <property type="molecule type" value="Genomic_DNA"/>
</dbReference>
<evidence type="ECO:0000259" key="11">
    <source>
        <dbReference type="Pfam" id="PF07993"/>
    </source>
</evidence>
<organism evidence="12 13">
    <name type="scientific">Argiope bruennichi</name>
    <name type="common">Wasp spider</name>
    <name type="synonym">Aranea bruennichi</name>
    <dbReference type="NCBI Taxonomy" id="94029"/>
    <lineage>
        <taxon>Eukaryota</taxon>
        <taxon>Metazoa</taxon>
        <taxon>Ecdysozoa</taxon>
        <taxon>Arthropoda</taxon>
        <taxon>Chelicerata</taxon>
        <taxon>Arachnida</taxon>
        <taxon>Araneae</taxon>
        <taxon>Araneomorphae</taxon>
        <taxon>Entelegynae</taxon>
        <taxon>Araneoidea</taxon>
        <taxon>Araneidae</taxon>
        <taxon>Argiope</taxon>
    </lineage>
</organism>
<dbReference type="CDD" id="cd05236">
    <property type="entry name" value="FAR-N_SDR_e"/>
    <property type="match status" value="1"/>
</dbReference>
<dbReference type="Pfam" id="PF07993">
    <property type="entry name" value="NAD_binding_4"/>
    <property type="match status" value="1"/>
</dbReference>
<dbReference type="EC" id="1.2.1.84" evidence="9"/>
<proteinExistence type="inferred from homology"/>
<keyword evidence="4 9" id="KW-0812">Transmembrane</keyword>
<evidence type="ECO:0000256" key="4">
    <source>
        <dbReference type="ARBA" id="ARBA00022692"/>
    </source>
</evidence>
<comment type="subcellular location">
    <subcellularLocation>
        <location evidence="1">Membrane</location>
        <topology evidence="1">Multi-pass membrane protein</topology>
    </subcellularLocation>
</comment>
<dbReference type="PANTHER" id="PTHR11011">
    <property type="entry name" value="MALE STERILITY PROTEIN 2-RELATED"/>
    <property type="match status" value="1"/>
</dbReference>